<gene>
    <name evidence="3" type="ORF">I7412_18045</name>
</gene>
<dbReference type="InterPro" id="IPR050921">
    <property type="entry name" value="T4SS_GSP_E_ATPase"/>
</dbReference>
<accession>A0A937UPF4</accession>
<proteinExistence type="inferred from homology"/>
<dbReference type="AlphaFoldDB" id="A0A937UPF4"/>
<dbReference type="EMBL" id="JAEACQ010000203">
    <property type="protein sequence ID" value="MBL7629023.1"/>
    <property type="molecule type" value="Genomic_DNA"/>
</dbReference>
<dbReference type="Gene3D" id="3.40.50.300">
    <property type="entry name" value="P-loop containing nucleotide triphosphate hydrolases"/>
    <property type="match status" value="1"/>
</dbReference>
<dbReference type="SUPFAM" id="SSF52540">
    <property type="entry name" value="P-loop containing nucleoside triphosphate hydrolases"/>
    <property type="match status" value="1"/>
</dbReference>
<dbReference type="Proteomes" id="UP000604475">
    <property type="component" value="Unassembled WGS sequence"/>
</dbReference>
<evidence type="ECO:0000313" key="4">
    <source>
        <dbReference type="Proteomes" id="UP000604475"/>
    </source>
</evidence>
<dbReference type="RefSeq" id="WP_203003973.1">
    <property type="nucleotide sequence ID" value="NZ_JADWYU010000179.1"/>
</dbReference>
<organism evidence="3 4">
    <name type="scientific">Frankia nepalensis</name>
    <dbReference type="NCBI Taxonomy" id="1836974"/>
    <lineage>
        <taxon>Bacteria</taxon>
        <taxon>Bacillati</taxon>
        <taxon>Actinomycetota</taxon>
        <taxon>Actinomycetes</taxon>
        <taxon>Frankiales</taxon>
        <taxon>Frankiaceae</taxon>
        <taxon>Frankia</taxon>
    </lineage>
</organism>
<dbReference type="PANTHER" id="PTHR30486:SF6">
    <property type="entry name" value="TYPE IV PILUS RETRACTATION ATPASE PILT"/>
    <property type="match status" value="1"/>
</dbReference>
<dbReference type="Pfam" id="PF00437">
    <property type="entry name" value="T2SSE"/>
    <property type="match status" value="1"/>
</dbReference>
<comment type="similarity">
    <text evidence="1">Belongs to the GSP E family.</text>
</comment>
<evidence type="ECO:0000256" key="1">
    <source>
        <dbReference type="ARBA" id="ARBA00006611"/>
    </source>
</evidence>
<name>A0A937UPF4_9ACTN</name>
<comment type="caution">
    <text evidence="3">The sequence shown here is derived from an EMBL/GenBank/DDBJ whole genome shotgun (WGS) entry which is preliminary data.</text>
</comment>
<feature type="domain" description="Bacterial type II secretion system protein E" evidence="2">
    <location>
        <begin position="147"/>
        <end position="422"/>
    </location>
</feature>
<keyword evidence="4" id="KW-1185">Reference proteome</keyword>
<sequence>MTRRAWVPNFPFEGVEVWAPDGYGNGQLCVDVADEAPSSAAGPAALADLPDQWRASALERLRVHLRGVLGVALAARPASGADDGFAPDGDIGRGRNWRQFAEAVLLDAADLHTQTALVDGAEVVGPDDEARVVTEVLGEVFGVDALKRLLRDPTVAVVNLNGDRVFVQRTDGRRDRLAPLVGRDDEVVGLVRDLAARAGVTGHRWDRDVPLVAFRLPDGGRLAAVRSVTTRPSVTIHCHRPRLLSLAGLRTEGMFDAGLEALLAALVAARKNIVVSGGPRVGKSALLAALVGLVPPVERLLVVEGADAFGLDIDDRVHLDVVTVRAMDVDDGAVGMDELVRAALRLCPDRLVVGEIRGSGAVPLLQAMSHGAAGSMTTMRAGDGSQVCARLAAWAAQGPDGLSALAANQLVANAVDVVVHLAEPHGRRGRGVVSAVYEVVDADSRRVVTADLYRPGHDRRAFRSGLPTAGLLDDLVGVGFDPRWLAWRE</sequence>
<protein>
    <submittedName>
        <fullName evidence="3">CpaF family protein</fullName>
    </submittedName>
</protein>
<reference evidence="3" key="1">
    <citation type="submission" date="2020-12" db="EMBL/GenBank/DDBJ databases">
        <title>Genomic characterization of non-nitrogen-fixing Frankia strains.</title>
        <authorList>
            <person name="Carlos-Shanley C."/>
            <person name="Guerra T."/>
            <person name="Hahn D."/>
        </authorList>
    </citation>
    <scope>NUCLEOTIDE SEQUENCE</scope>
    <source>
        <strain evidence="3">CN6</strain>
    </source>
</reference>
<evidence type="ECO:0000259" key="2">
    <source>
        <dbReference type="Pfam" id="PF00437"/>
    </source>
</evidence>
<dbReference type="InterPro" id="IPR001482">
    <property type="entry name" value="T2SS/T4SS_dom"/>
</dbReference>
<dbReference type="Gene3D" id="3.30.450.380">
    <property type="match status" value="1"/>
</dbReference>
<evidence type="ECO:0000313" key="3">
    <source>
        <dbReference type="EMBL" id="MBL7629023.1"/>
    </source>
</evidence>
<dbReference type="GO" id="GO:0016887">
    <property type="term" value="F:ATP hydrolysis activity"/>
    <property type="evidence" value="ECO:0007669"/>
    <property type="project" value="InterPro"/>
</dbReference>
<dbReference type="InterPro" id="IPR027417">
    <property type="entry name" value="P-loop_NTPase"/>
</dbReference>
<dbReference type="PANTHER" id="PTHR30486">
    <property type="entry name" value="TWITCHING MOTILITY PROTEIN PILT"/>
    <property type="match status" value="1"/>
</dbReference>